<keyword evidence="1" id="KW-0614">Plasmid</keyword>
<geneLocation type="plasmid" evidence="1">
    <name>unnamed</name>
</geneLocation>
<gene>
    <name evidence="1" type="ORF">CHT98_21025</name>
</gene>
<proteinExistence type="predicted"/>
<evidence type="ECO:0000313" key="1">
    <source>
        <dbReference type="EMBL" id="OYD82429.1"/>
    </source>
</evidence>
<dbReference type="Proteomes" id="UP000215367">
    <property type="component" value="Unassembled WGS sequence"/>
</dbReference>
<dbReference type="EMBL" id="NOWT01000022">
    <property type="protein sequence ID" value="OYD82429.1"/>
    <property type="molecule type" value="Genomic_DNA"/>
</dbReference>
<accession>A0A235H9E2</accession>
<name>A0A235H9E2_AZOBR</name>
<organism evidence="1 2">
    <name type="scientific">Azospirillum brasilense</name>
    <dbReference type="NCBI Taxonomy" id="192"/>
    <lineage>
        <taxon>Bacteria</taxon>
        <taxon>Pseudomonadati</taxon>
        <taxon>Pseudomonadota</taxon>
        <taxon>Alphaproteobacteria</taxon>
        <taxon>Rhodospirillales</taxon>
        <taxon>Azospirillaceae</taxon>
        <taxon>Azospirillum</taxon>
    </lineage>
</organism>
<comment type="caution">
    <text evidence="1">The sequence shown here is derived from an EMBL/GenBank/DDBJ whole genome shotgun (WGS) entry which is preliminary data.</text>
</comment>
<sequence length="107" mass="11903">MHMTTKRCFFTEEIRRWAVALLESRGRPWNMLPRTGAFRFAGASAHTIALGLLGRDAVMDPVRRLGHPVHAPHRSVLEPHTVHDAPASGGGSVFEAGFRPLPVRFPR</sequence>
<evidence type="ECO:0000313" key="2">
    <source>
        <dbReference type="Proteomes" id="UP000215367"/>
    </source>
</evidence>
<protein>
    <submittedName>
        <fullName evidence="1">Uncharacterized protein</fullName>
    </submittedName>
</protein>
<reference evidence="1 2" key="1">
    <citation type="submission" date="2017-07" db="EMBL/GenBank/DDBJ databases">
        <title>Whole genome sequence of Azospirillum brasilense 2A1, a potential biofertilizer strain.</title>
        <authorList>
            <person name="Fontana C.A."/>
            <person name="Toffoli L.M."/>
            <person name="Salazar S.M."/>
            <person name="Puglisi E."/>
            <person name="Pedraza R."/>
            <person name="Bassi D."/>
            <person name="Cocconcelli P.S."/>
        </authorList>
    </citation>
    <scope>NUCLEOTIDE SEQUENCE [LARGE SCALE GENOMIC DNA]</scope>
    <source>
        <strain evidence="1 2">2A1</strain>
        <plasmid evidence="1">unnamed</plasmid>
    </source>
</reference>
<dbReference type="AlphaFoldDB" id="A0A235H9E2"/>